<dbReference type="GO" id="GO:0003735">
    <property type="term" value="F:structural constituent of ribosome"/>
    <property type="evidence" value="ECO:0007669"/>
    <property type="project" value="InterPro"/>
</dbReference>
<dbReference type="PRINTS" id="PR00884">
    <property type="entry name" value="RIBOSOMALHS6"/>
</dbReference>
<accession>A0A832V1Z4</accession>
<evidence type="ECO:0000313" key="12">
    <source>
        <dbReference type="EMBL" id="HIK00596.1"/>
    </source>
</evidence>
<dbReference type="Pfam" id="PF01248">
    <property type="entry name" value="Ribosomal_L7Ae"/>
    <property type="match status" value="1"/>
</dbReference>
<keyword evidence="7 9" id="KW-0689">Ribosomal protein</keyword>
<keyword evidence="3 9" id="KW-0963">Cytoplasm</keyword>
<dbReference type="InterPro" id="IPR022481">
    <property type="entry name" value="Ribosomal_eL8_arc"/>
</dbReference>
<feature type="compositionally biased region" description="Basic and acidic residues" evidence="10">
    <location>
        <begin position="129"/>
        <end position="167"/>
    </location>
</feature>
<feature type="domain" description="Ribosomal protein eL8/eL30/eS12/Gadd45" evidence="11">
    <location>
        <begin position="13"/>
        <end position="105"/>
    </location>
</feature>
<proteinExistence type="inferred from homology"/>
<keyword evidence="6 9" id="KW-0694">RNA-binding</keyword>
<dbReference type="Gene3D" id="3.30.1330.30">
    <property type="match status" value="1"/>
</dbReference>
<gene>
    <name evidence="9" type="primary">rpl7ae</name>
    <name evidence="12" type="ORF">H1016_03585</name>
</gene>
<evidence type="ECO:0000256" key="1">
    <source>
        <dbReference type="ARBA" id="ARBA00004496"/>
    </source>
</evidence>
<dbReference type="InterPro" id="IPR004038">
    <property type="entry name" value="Ribosomal_eL8/eL30/eS12/Gad45"/>
</dbReference>
<reference evidence="12 13" key="1">
    <citation type="journal article" name="Nat. Commun.">
        <title>Undinarchaeota illuminate DPANN phylogeny and the impact of gene transfer on archaeal evolution.</title>
        <authorList>
            <person name="Dombrowski N."/>
            <person name="Williams T.A."/>
            <person name="Sun J."/>
            <person name="Woodcroft B.J."/>
            <person name="Lee J.H."/>
            <person name="Minh B.Q."/>
            <person name="Rinke C."/>
            <person name="Spang A."/>
        </authorList>
    </citation>
    <scope>NUCLEOTIDE SEQUENCE [LARGE SCALE GENOMIC DNA]</scope>
    <source>
        <strain evidence="12">MAG_bin1129</strain>
    </source>
</reference>
<dbReference type="PANTHER" id="PTHR23105">
    <property type="entry name" value="RIBOSOMAL PROTEIN L7AE FAMILY MEMBER"/>
    <property type="match status" value="1"/>
</dbReference>
<feature type="region of interest" description="Disordered" evidence="10">
    <location>
        <begin position="116"/>
        <end position="173"/>
    </location>
</feature>
<evidence type="ECO:0000313" key="13">
    <source>
        <dbReference type="Proteomes" id="UP000646946"/>
    </source>
</evidence>
<dbReference type="NCBIfam" id="TIGR03677">
    <property type="entry name" value="eL8_ribo"/>
    <property type="match status" value="1"/>
</dbReference>
<keyword evidence="13" id="KW-1185">Reference proteome</keyword>
<evidence type="ECO:0000256" key="2">
    <source>
        <dbReference type="ARBA" id="ARBA00007337"/>
    </source>
</evidence>
<dbReference type="GO" id="GO:1990904">
    <property type="term" value="C:ribonucleoprotein complex"/>
    <property type="evidence" value="ECO:0007669"/>
    <property type="project" value="UniProtKB-KW"/>
</dbReference>
<dbReference type="GO" id="GO:0001682">
    <property type="term" value="P:tRNA 5'-leader removal"/>
    <property type="evidence" value="ECO:0007669"/>
    <property type="project" value="UniProtKB-UniRule"/>
</dbReference>
<dbReference type="GO" id="GO:0006412">
    <property type="term" value="P:translation"/>
    <property type="evidence" value="ECO:0007669"/>
    <property type="project" value="UniProtKB-UniRule"/>
</dbReference>
<dbReference type="GO" id="GO:0019843">
    <property type="term" value="F:rRNA binding"/>
    <property type="evidence" value="ECO:0007669"/>
    <property type="project" value="UniProtKB-KW"/>
</dbReference>
<evidence type="ECO:0000256" key="9">
    <source>
        <dbReference type="HAMAP-Rule" id="MF_00326"/>
    </source>
</evidence>
<keyword evidence="4 9" id="KW-0819">tRNA processing</keyword>
<dbReference type="GO" id="GO:0005737">
    <property type="term" value="C:cytoplasm"/>
    <property type="evidence" value="ECO:0007669"/>
    <property type="project" value="UniProtKB-SubCell"/>
</dbReference>
<comment type="subunit">
    <text evidence="9">Part of the 50S ribosomal subunit. Probably part of the RNase P complex.</text>
</comment>
<evidence type="ECO:0000259" key="11">
    <source>
        <dbReference type="Pfam" id="PF01248"/>
    </source>
</evidence>
<dbReference type="SUPFAM" id="SSF55315">
    <property type="entry name" value="L30e-like"/>
    <property type="match status" value="1"/>
</dbReference>
<evidence type="ECO:0000256" key="4">
    <source>
        <dbReference type="ARBA" id="ARBA00022694"/>
    </source>
</evidence>
<comment type="function">
    <text evidence="9">Multifunctional RNA-binding protein that recognizes the K-turn motif in ribosomal RNA, the RNA component of RNase P, box H/ACA, box C/D and box C'/D' sRNAs.</text>
</comment>
<evidence type="ECO:0000256" key="3">
    <source>
        <dbReference type="ARBA" id="ARBA00022490"/>
    </source>
</evidence>
<dbReference type="FunFam" id="3.30.1330.30:FF:000020">
    <property type="entry name" value="50S ribosomal protein L7Ae"/>
    <property type="match status" value="1"/>
</dbReference>
<evidence type="ECO:0000256" key="6">
    <source>
        <dbReference type="ARBA" id="ARBA00022884"/>
    </source>
</evidence>
<dbReference type="InterPro" id="IPR029064">
    <property type="entry name" value="Ribosomal_eL30-like_sf"/>
</dbReference>
<evidence type="ECO:0000256" key="5">
    <source>
        <dbReference type="ARBA" id="ARBA00022730"/>
    </source>
</evidence>
<dbReference type="InterPro" id="IPR050257">
    <property type="entry name" value="eL8/uL1-like"/>
</dbReference>
<dbReference type="EMBL" id="DVAB01000029">
    <property type="protein sequence ID" value="HIK00596.1"/>
    <property type="molecule type" value="Genomic_DNA"/>
</dbReference>
<dbReference type="InterPro" id="IPR018492">
    <property type="entry name" value="Ribosomal_eL8/Nhp2"/>
</dbReference>
<comment type="similarity">
    <text evidence="2 9">Belongs to the eukaryotic ribosomal protein eL8 family.</text>
</comment>
<keyword evidence="8 9" id="KW-0687">Ribonucleoprotein</keyword>
<dbReference type="AlphaFoldDB" id="A0A832V1Z4"/>
<sequence length="173" mass="18815">MAKFEVPKDLIDKAYQAFSLAKDSGKLRKGTNETTKAVERKQALLVAIAEDVQPPEVVAHLPILCDEKDIPYLFVPRKEELGKVSGLTVGTASAAIVEAGEAKAIVHDLATKLKDLKSGKKASATPAHHTPEVKPVEHKPVEHKPAEHKPAAPHHAPEHKPIAEHKPKTEKKK</sequence>
<name>A0A832V1Z4_9ARCH</name>
<organism evidence="12 13">
    <name type="scientific">Candidatus Naiadarchaeum limnaeum</name>
    <dbReference type="NCBI Taxonomy" id="2756139"/>
    <lineage>
        <taxon>Archaea</taxon>
        <taxon>Candidatus Undinarchaeota</taxon>
        <taxon>Candidatus Undinarchaeia</taxon>
        <taxon>Candidatus Naiadarchaeales</taxon>
        <taxon>Candidatus Naiadarchaeaceae</taxon>
        <taxon>Candidatus Naiadarchaeum</taxon>
    </lineage>
</organism>
<comment type="subcellular location">
    <subcellularLocation>
        <location evidence="1 9">Cytoplasm</location>
    </subcellularLocation>
</comment>
<comment type="caution">
    <text evidence="12">The sequence shown here is derived from an EMBL/GenBank/DDBJ whole genome shotgun (WGS) entry which is preliminary data.</text>
</comment>
<keyword evidence="5 9" id="KW-0699">rRNA-binding</keyword>
<evidence type="ECO:0000256" key="8">
    <source>
        <dbReference type="ARBA" id="ARBA00023274"/>
    </source>
</evidence>
<evidence type="ECO:0000256" key="10">
    <source>
        <dbReference type="SAM" id="MobiDB-lite"/>
    </source>
</evidence>
<dbReference type="Proteomes" id="UP000646946">
    <property type="component" value="Unassembled WGS sequence"/>
</dbReference>
<evidence type="ECO:0000256" key="7">
    <source>
        <dbReference type="ARBA" id="ARBA00022980"/>
    </source>
</evidence>
<protein>
    <recommendedName>
        <fullName evidence="9">Large ribosomal subunit protein eL8</fullName>
    </recommendedName>
</protein>
<dbReference type="PRINTS" id="PR00881">
    <property type="entry name" value="L7ARS6FAMILY"/>
</dbReference>
<dbReference type="HAMAP" id="MF_00326">
    <property type="entry name" value="Ribosomal_eL8"/>
    <property type="match status" value="1"/>
</dbReference>
<dbReference type="GO" id="GO:0005840">
    <property type="term" value="C:ribosome"/>
    <property type="evidence" value="ECO:0007669"/>
    <property type="project" value="UniProtKB-KW"/>
</dbReference>
<dbReference type="GO" id="GO:0004526">
    <property type="term" value="F:ribonuclease P activity"/>
    <property type="evidence" value="ECO:0007669"/>
    <property type="project" value="UniProtKB-UniRule"/>
</dbReference>